<dbReference type="AlphaFoldDB" id="A0A1T2L5Z5"/>
<evidence type="ECO:0000313" key="2">
    <source>
        <dbReference type="Proteomes" id="UP000190198"/>
    </source>
</evidence>
<protein>
    <recommendedName>
        <fullName evidence="3">GIY-YIG domain-containing protein</fullName>
    </recommendedName>
</protein>
<name>A0A1T2L5Z5_9GAMM</name>
<evidence type="ECO:0008006" key="3">
    <source>
        <dbReference type="Google" id="ProtNLM"/>
    </source>
</evidence>
<evidence type="ECO:0000313" key="1">
    <source>
        <dbReference type="EMBL" id="OOZ40503.1"/>
    </source>
</evidence>
<sequence length="375" mass="43774">ELVGIYILHKINKLFANEVGLYRDDGLGILRSHTPSQAERVSKNLISIFKDLGLRITIEHSLKIVNFLDVNLNLKNNTYRPYAKPNNITQYVHVNSNHPQSVIKAIAPSINRRLSNISSNEDQFNNASQDYQEALNKAGYNYTLKFEPKQKSENRRKRTRNIIWFNPPFSKQVCTSVGKKFLQLIDKHFPIDNKLHKVFNRNNVKVSYSCMKNMGAIINTHNKSILQKDNKPKIRECNCRQTNECPLAGKCLQKSIIYQANVITAQESKAYIGISDTEFKKRWYNHQSSFRLEHKKKDTELSKYIWNLKEKRVDYTIEWTVLKQTCSYSNTTKKCLLCIWEKYYIITADKTKILNSRTELISKCRHANKFLVCNV</sequence>
<reference evidence="1 2" key="1">
    <citation type="submission" date="2016-11" db="EMBL/GenBank/DDBJ databases">
        <title>Mixed transmission modes and dynamic genome evolution in an obligate animal-bacterial symbiosis.</title>
        <authorList>
            <person name="Russell S.L."/>
            <person name="Corbett-Detig R.B."/>
            <person name="Cavanaugh C.M."/>
        </authorList>
    </citation>
    <scope>NUCLEOTIDE SEQUENCE [LARGE SCALE GENOMIC DNA]</scope>
    <source>
        <strain evidence="1">Sp-SM6</strain>
    </source>
</reference>
<feature type="non-terminal residue" evidence="1">
    <location>
        <position position="1"/>
    </location>
</feature>
<dbReference type="PANTHER" id="PTHR21301:SF10">
    <property type="entry name" value="REVERSE TRANSCRIPTASE DOMAIN-CONTAINING PROTEIN"/>
    <property type="match status" value="1"/>
</dbReference>
<organism evidence="1 2">
    <name type="scientific">Solemya elarraichensis gill symbiont</name>
    <dbReference type="NCBI Taxonomy" id="1918949"/>
    <lineage>
        <taxon>Bacteria</taxon>
        <taxon>Pseudomonadati</taxon>
        <taxon>Pseudomonadota</taxon>
        <taxon>Gammaproteobacteria</taxon>
        <taxon>sulfur-oxidizing symbionts</taxon>
    </lineage>
</organism>
<dbReference type="Proteomes" id="UP000190198">
    <property type="component" value="Unassembled WGS sequence"/>
</dbReference>
<gene>
    <name evidence="1" type="ORF">BOW52_05790</name>
</gene>
<dbReference type="PANTHER" id="PTHR21301">
    <property type="entry name" value="REVERSE TRANSCRIPTASE"/>
    <property type="match status" value="1"/>
</dbReference>
<dbReference type="RefSeq" id="WP_217349017.1">
    <property type="nucleotide sequence ID" value="NZ_MPRK01000087.1"/>
</dbReference>
<proteinExistence type="predicted"/>
<accession>A0A1T2L5Z5</accession>
<comment type="caution">
    <text evidence="1">The sequence shown here is derived from an EMBL/GenBank/DDBJ whole genome shotgun (WGS) entry which is preliminary data.</text>
</comment>
<keyword evidence="2" id="KW-1185">Reference proteome</keyword>
<dbReference type="EMBL" id="MPRK01000087">
    <property type="protein sequence ID" value="OOZ40503.1"/>
    <property type="molecule type" value="Genomic_DNA"/>
</dbReference>